<dbReference type="EMBL" id="FPKU01000002">
    <property type="protein sequence ID" value="SFZ85198.1"/>
    <property type="molecule type" value="Genomic_DNA"/>
</dbReference>
<proteinExistence type="predicted"/>
<organism evidence="1 2">
    <name type="scientific">Devosia enhydra</name>
    <dbReference type="NCBI Taxonomy" id="665118"/>
    <lineage>
        <taxon>Bacteria</taxon>
        <taxon>Pseudomonadati</taxon>
        <taxon>Pseudomonadota</taxon>
        <taxon>Alphaproteobacteria</taxon>
        <taxon>Hyphomicrobiales</taxon>
        <taxon>Devosiaceae</taxon>
        <taxon>Devosia</taxon>
    </lineage>
</organism>
<evidence type="ECO:0000313" key="2">
    <source>
        <dbReference type="Proteomes" id="UP000183447"/>
    </source>
</evidence>
<name>A0A1K2HYX5_9HYPH</name>
<keyword evidence="2" id="KW-1185">Reference proteome</keyword>
<sequence>MLALGAAQPALAGEIRTAPKAVVELFTSQGCSSCPPADAMLSTLGERPEIIALAYHVDYWDYIGWPDTFGQKAHSDRQRAYAESWGSTRIYTPQMVVNGREGVVASRKGEVEAALGKASLSVPVTMIEASGMLHVDIEERPGAPEGVIWLVTFKARESVEIERGENSGKRMDYTHIVTGRQLLGMWEPETGTHLKLPLAEVLGARADGAAVLVQSEENGLPGSILGAASFVH</sequence>
<evidence type="ECO:0008006" key="3">
    <source>
        <dbReference type="Google" id="ProtNLM"/>
    </source>
</evidence>
<dbReference type="PANTHER" id="PTHR36057">
    <property type="match status" value="1"/>
</dbReference>
<protein>
    <recommendedName>
        <fullName evidence="3">DUF1223 domain-containing protein</fullName>
    </recommendedName>
</protein>
<dbReference type="Proteomes" id="UP000183447">
    <property type="component" value="Unassembled WGS sequence"/>
</dbReference>
<dbReference type="STRING" id="665118.SAMN02983003_2440"/>
<dbReference type="PANTHER" id="PTHR36057:SF1">
    <property type="entry name" value="LIPOPROTEIN LIPID ATTACHMENT SITE-LIKE PROTEIN, PUTATIVE (DUF1223)-RELATED"/>
    <property type="match status" value="1"/>
</dbReference>
<evidence type="ECO:0000313" key="1">
    <source>
        <dbReference type="EMBL" id="SFZ85198.1"/>
    </source>
</evidence>
<reference evidence="1 2" key="1">
    <citation type="submission" date="2016-11" db="EMBL/GenBank/DDBJ databases">
        <authorList>
            <person name="Jaros S."/>
            <person name="Januszkiewicz K."/>
            <person name="Wedrychowicz H."/>
        </authorList>
    </citation>
    <scope>NUCLEOTIDE SEQUENCE [LARGE SCALE GENOMIC DNA]</scope>
    <source>
        <strain evidence="1 2">ATCC 23634</strain>
    </source>
</reference>
<gene>
    <name evidence="1" type="ORF">SAMN02983003_2440</name>
</gene>
<dbReference type="Pfam" id="PF06764">
    <property type="entry name" value="DUF1223"/>
    <property type="match status" value="1"/>
</dbReference>
<accession>A0A1K2HYX5</accession>
<dbReference type="InterPro" id="IPR010634">
    <property type="entry name" value="DUF1223"/>
</dbReference>
<dbReference type="AlphaFoldDB" id="A0A1K2HYX5"/>
<dbReference type="SUPFAM" id="SSF52833">
    <property type="entry name" value="Thioredoxin-like"/>
    <property type="match status" value="1"/>
</dbReference>
<dbReference type="InterPro" id="IPR036249">
    <property type="entry name" value="Thioredoxin-like_sf"/>
</dbReference>